<name>A0ABS9C1Q6_9BACT</name>
<dbReference type="EMBL" id="JAKEVZ010000018">
    <property type="protein sequence ID" value="MCF1753008.1"/>
    <property type="molecule type" value="Genomic_DNA"/>
</dbReference>
<reference evidence="2 3" key="1">
    <citation type="submission" date="2022-01" db="EMBL/GenBank/DDBJ databases">
        <title>Mariniradius saccharolyticus sp. nov., isolated from sediment of a river.</title>
        <authorList>
            <person name="Liu H."/>
        </authorList>
    </citation>
    <scope>NUCLEOTIDE SEQUENCE [LARGE SCALE GENOMIC DNA]</scope>
    <source>
        <strain evidence="2 3">RY-2</strain>
    </source>
</reference>
<organism evidence="2 3">
    <name type="scientific">Mariniradius sediminis</name>
    <dbReference type="NCBI Taxonomy" id="2909237"/>
    <lineage>
        <taxon>Bacteria</taxon>
        <taxon>Pseudomonadati</taxon>
        <taxon>Bacteroidota</taxon>
        <taxon>Cytophagia</taxon>
        <taxon>Cytophagales</taxon>
        <taxon>Cyclobacteriaceae</taxon>
        <taxon>Mariniradius</taxon>
    </lineage>
</organism>
<proteinExistence type="predicted"/>
<keyword evidence="3" id="KW-1185">Reference proteome</keyword>
<keyword evidence="1" id="KW-0472">Membrane</keyword>
<evidence type="ECO:0008006" key="4">
    <source>
        <dbReference type="Google" id="ProtNLM"/>
    </source>
</evidence>
<feature type="transmembrane region" description="Helical" evidence="1">
    <location>
        <begin position="168"/>
        <end position="189"/>
    </location>
</feature>
<protein>
    <recommendedName>
        <fullName evidence="4">Yip1 domain-containing protein</fullName>
    </recommendedName>
</protein>
<dbReference type="Proteomes" id="UP001201449">
    <property type="component" value="Unassembled WGS sequence"/>
</dbReference>
<dbReference type="RefSeq" id="WP_234862839.1">
    <property type="nucleotide sequence ID" value="NZ_JAKEVZ010000018.1"/>
</dbReference>
<accession>A0ABS9C1Q6</accession>
<keyword evidence="1" id="KW-1133">Transmembrane helix</keyword>
<evidence type="ECO:0000313" key="2">
    <source>
        <dbReference type="EMBL" id="MCF1753008.1"/>
    </source>
</evidence>
<gene>
    <name evidence="2" type="ORF">L0U89_18255</name>
</gene>
<comment type="caution">
    <text evidence="2">The sequence shown here is derived from an EMBL/GenBank/DDBJ whole genome shotgun (WGS) entry which is preliminary data.</text>
</comment>
<evidence type="ECO:0000313" key="3">
    <source>
        <dbReference type="Proteomes" id="UP001201449"/>
    </source>
</evidence>
<feature type="transmembrane region" description="Helical" evidence="1">
    <location>
        <begin position="101"/>
        <end position="123"/>
    </location>
</feature>
<feature type="transmembrane region" description="Helical" evidence="1">
    <location>
        <begin position="129"/>
        <end position="147"/>
    </location>
</feature>
<sequence>MANSELGFNARQLLALTVMPNAMRTEKIKNINQTLGFFSITIGWTLANFFYSVYLGWTYGKATDSGVVLFWSGLFIYIAWAIFIIYPLNKLDHTRQLFKRHIFPFATALYAGFVYSVLVGGLFRDIDLVIMFMPLALLIGLLFGFTYSTLITSDRIVSLLNDKPEFKILSILSPVFILTIFLWILPTVFPRLVYRYMPDEIQDKIFVKTIIKYKVGDSFEKLRSEVPGHFDKWGNNFYYSGPLIEYHLETANDTIKKLDIKLPK</sequence>
<keyword evidence="1" id="KW-0812">Transmembrane</keyword>
<feature type="transmembrane region" description="Helical" evidence="1">
    <location>
        <begin position="69"/>
        <end position="89"/>
    </location>
</feature>
<evidence type="ECO:0000256" key="1">
    <source>
        <dbReference type="SAM" id="Phobius"/>
    </source>
</evidence>
<feature type="transmembrane region" description="Helical" evidence="1">
    <location>
        <begin position="35"/>
        <end position="57"/>
    </location>
</feature>